<sequence>MFDFDTNKLTPQQVIAIAESQGTSPLRVAIQSNGYRQSSSFWEPVKDINGANDRYPVISLGNDVDVVGKLSRSIAQSVQFPESSAYMHFIGCVSAAMVGRFQVEYHGTEQPTALYVVTSQPPSTGKSAINSLAIAPMVCEVERINEQRKKERKKIAAKLKGVEKELKAERSGTELAALFEEKEELEEKLEKMCDIVFPVSDTTPEGLAKINNRQGNFAVISDEATSINSLLGLTYANSDRKTNSELVLKAWDAGHVSIARANSENNMSFVALGCMSVIAQDETIKGIMDAGARGIGVSERFLLVREKTMLGERVFIDENGDLDYTPVDKELKAQYFQLIHNIMTEQNVVLKPSRSAMRVLNIARQQLEPDLADGGKYSHTMLRGALGKMDKQVIRIASVLHTIRNWFNPNGTPQKSREIEVETMQEALVMFSELSKTYINAANASGHAGDDAEMSKLIEIIIKISRQNKGVTNARAIYESARKVKPFTGQSGVMKRIEEQLLPMLEEKNYVCSVGKFVYVNPALMGQSCSY</sequence>
<protein>
    <submittedName>
        <fullName evidence="1">NADPH-flavin oxidoreductase</fullName>
    </submittedName>
</protein>
<name>A0AC61TP65_9CAUD</name>
<dbReference type="EMBL" id="OL539443">
    <property type="protein sequence ID" value="UGO52103.1"/>
    <property type="molecule type" value="Genomic_DNA"/>
</dbReference>
<organism evidence="1 2">
    <name type="scientific">Citrobacter phage vB_CfrD_Brooksby</name>
    <dbReference type="NCBI Taxonomy" id="2902661"/>
    <lineage>
        <taxon>Viruses</taxon>
        <taxon>Duplodnaviria</taxon>
        <taxon>Heunggongvirae</taxon>
        <taxon>Uroviricota</taxon>
        <taxon>Caudoviricetes</taxon>
        <taxon>Drexlerviridae</taxon>
        <taxon>Tempevirinae</taxon>
        <taxon>Tlsvirus</taxon>
        <taxon>Tlsvirus brooksby</taxon>
    </lineage>
</organism>
<dbReference type="Proteomes" id="UP000827450">
    <property type="component" value="Segment"/>
</dbReference>
<proteinExistence type="predicted"/>
<reference evidence="1" key="1">
    <citation type="submission" date="2021-10" db="EMBL/GenBank/DDBJ databases">
        <authorList>
            <person name="Gordon B."/>
            <person name="Gurecki A."/>
            <person name="Flor S."/>
            <person name="Thompson D.W."/>
            <person name="Grose J.H."/>
        </authorList>
    </citation>
    <scope>NUCLEOTIDE SEQUENCE</scope>
</reference>
<accession>A0AC61TP65</accession>
<keyword evidence="2" id="KW-1185">Reference proteome</keyword>
<evidence type="ECO:0000313" key="1">
    <source>
        <dbReference type="EMBL" id="UGO52103.1"/>
    </source>
</evidence>
<evidence type="ECO:0000313" key="2">
    <source>
        <dbReference type="Proteomes" id="UP000827450"/>
    </source>
</evidence>
<gene>
    <name evidence="1" type="ORF">BROOKSBY_44</name>
</gene>